<comment type="similarity">
    <text evidence="1 5">Belongs to the DNA mismatch repair MutL/HexB family.</text>
</comment>
<proteinExistence type="inferred from homology"/>
<dbReference type="InterPro" id="IPR037198">
    <property type="entry name" value="MutL_C_sf"/>
</dbReference>
<dbReference type="InterPro" id="IPR014762">
    <property type="entry name" value="DNA_mismatch_repair_CS"/>
</dbReference>
<dbReference type="InterPro" id="IPR002099">
    <property type="entry name" value="MutL/Mlh/PMS"/>
</dbReference>
<evidence type="ECO:0000313" key="9">
    <source>
        <dbReference type="EMBL" id="TWI91792.1"/>
    </source>
</evidence>
<dbReference type="GO" id="GO:0032300">
    <property type="term" value="C:mismatch repair complex"/>
    <property type="evidence" value="ECO:0007669"/>
    <property type="project" value="InterPro"/>
</dbReference>
<dbReference type="CDD" id="cd00782">
    <property type="entry name" value="MutL_Trans"/>
    <property type="match status" value="1"/>
</dbReference>
<dbReference type="Proteomes" id="UP000316778">
    <property type="component" value="Unassembled WGS sequence"/>
</dbReference>
<dbReference type="AlphaFoldDB" id="A0A562TE49"/>
<dbReference type="GO" id="GO:0016887">
    <property type="term" value="F:ATP hydrolysis activity"/>
    <property type="evidence" value="ECO:0007669"/>
    <property type="project" value="InterPro"/>
</dbReference>
<dbReference type="InterPro" id="IPR013507">
    <property type="entry name" value="DNA_mismatch_S5_2-like"/>
</dbReference>
<dbReference type="InterPro" id="IPR014790">
    <property type="entry name" value="MutL_C"/>
</dbReference>
<comment type="function">
    <text evidence="5">This protein is involved in the repair of mismatches in DNA. It is required for dam-dependent methyl-directed DNA mismatch repair. May act as a 'molecular matchmaker', a protein that promotes the formation of a stable complex between two or more DNA-binding proteins in an ATP-dependent manner without itself being part of a final effector complex.</text>
</comment>
<dbReference type="SUPFAM" id="SSF54211">
    <property type="entry name" value="Ribosomal protein S5 domain 2-like"/>
    <property type="match status" value="1"/>
</dbReference>
<dbReference type="Pfam" id="PF01119">
    <property type="entry name" value="DNA_mis_repair"/>
    <property type="match status" value="1"/>
</dbReference>
<dbReference type="FunFam" id="3.30.565.10:FF:000003">
    <property type="entry name" value="DNA mismatch repair endonuclease MutL"/>
    <property type="match status" value="1"/>
</dbReference>
<dbReference type="InterPro" id="IPR038973">
    <property type="entry name" value="MutL/Mlh/Pms-like"/>
</dbReference>
<reference evidence="9 10" key="1">
    <citation type="journal article" date="2013" name="Stand. Genomic Sci.">
        <title>Genomic Encyclopedia of Type Strains, Phase I: The one thousand microbial genomes (KMG-I) project.</title>
        <authorList>
            <person name="Kyrpides N.C."/>
            <person name="Woyke T."/>
            <person name="Eisen J.A."/>
            <person name="Garrity G."/>
            <person name="Lilburn T.G."/>
            <person name="Beck B.J."/>
            <person name="Whitman W.B."/>
            <person name="Hugenholtz P."/>
            <person name="Klenk H.P."/>
        </authorList>
    </citation>
    <scope>NUCLEOTIDE SEQUENCE [LARGE SCALE GENOMIC DNA]</scope>
    <source>
        <strain evidence="9 10">DSM 13484</strain>
    </source>
</reference>
<dbReference type="SUPFAM" id="SSF118116">
    <property type="entry name" value="DNA mismatch repair protein MutL"/>
    <property type="match status" value="1"/>
</dbReference>
<dbReference type="HAMAP" id="MF_00149">
    <property type="entry name" value="DNA_mis_repair"/>
    <property type="match status" value="1"/>
</dbReference>
<accession>A0A562TE49</accession>
<evidence type="ECO:0000256" key="4">
    <source>
        <dbReference type="ARBA" id="ARBA00023204"/>
    </source>
</evidence>
<dbReference type="NCBIfam" id="TIGR00585">
    <property type="entry name" value="mutl"/>
    <property type="match status" value="1"/>
</dbReference>
<comment type="caution">
    <text evidence="9">The sequence shown here is derived from an EMBL/GenBank/DDBJ whole genome shotgun (WGS) entry which is preliminary data.</text>
</comment>
<dbReference type="InterPro" id="IPR042121">
    <property type="entry name" value="MutL_C_regsub"/>
</dbReference>
<evidence type="ECO:0000256" key="1">
    <source>
        <dbReference type="ARBA" id="ARBA00006082"/>
    </source>
</evidence>
<dbReference type="SUPFAM" id="SSF55874">
    <property type="entry name" value="ATPase domain of HSP90 chaperone/DNA topoisomerase II/histidine kinase"/>
    <property type="match status" value="1"/>
</dbReference>
<evidence type="ECO:0000259" key="8">
    <source>
        <dbReference type="SMART" id="SM01340"/>
    </source>
</evidence>
<dbReference type="InterPro" id="IPR042120">
    <property type="entry name" value="MutL_C_dimsub"/>
</dbReference>
<sequence length="625" mass="69840">MADIINLLPDNIANQIAAGEVIQRPASAVKELLENAVDAGATEIQLIIRDAGKELVQVIDNGEGMSETDARMCFERHATSKIKTIDDLFEIRTMGFRGEALASIAAVAQVELKTRQRGEALGSYIEIDNSVVRRQEPCQTAEGTSFAMKNLFFNVPARRNFLKSNAAEMRHIVDEFIRVAMAFPQLQFSFTSNGQQVFYLEKGSLKQRVVAILGQHYNARLVAVKESTDYLNVHGFVGKPETAKKTRGDQFFFVNNRFIKSPYLHHAIMSAFAEMIPADSFPLYVLFIDLDPAHVDINVHPTKQEIKFDDEKILYAFVQSAVKHALAQFNVTPTLDFSLDPGIQQLDAVNKPFTSREQQRSTGGSLYKTFTQAHQAHVIDKSSSNLQHWKDVYEIGRSGAAARNGTETPPSPDNAPASHPTTASVIDERWQEAATDQKVPVQVHQQYILSQIKSGFILIDQQAAHERILYERYQRALQEKPMPTQQSLFPQTLQLLPADAALVSEMLPDLQTLGYDMEPFGNHTFVVRGTPADIQTGNEQASIEGLLEQFKHFSAELKISKREQLVRSMARNNAIPAGKVLSPREMQNMIDELFACSMPNVSPGGKYTYISFKLADMARMFEKGA</sequence>
<feature type="domain" description="DNA mismatch repair protein S5" evidence="8">
    <location>
        <begin position="209"/>
        <end position="327"/>
    </location>
</feature>
<evidence type="ECO:0000256" key="5">
    <source>
        <dbReference type="HAMAP-Rule" id="MF_00149"/>
    </source>
</evidence>
<dbReference type="Gene3D" id="3.30.1540.20">
    <property type="entry name" value="MutL, C-terminal domain, dimerisation subdomain"/>
    <property type="match status" value="1"/>
</dbReference>
<name>A0A562TE49_CHIJA</name>
<dbReference type="InterPro" id="IPR014721">
    <property type="entry name" value="Ribsml_uS5_D2-typ_fold_subgr"/>
</dbReference>
<keyword evidence="4 5" id="KW-0234">DNA repair</keyword>
<dbReference type="GO" id="GO:0005524">
    <property type="term" value="F:ATP binding"/>
    <property type="evidence" value="ECO:0007669"/>
    <property type="project" value="InterPro"/>
</dbReference>
<dbReference type="GO" id="GO:0006298">
    <property type="term" value="P:mismatch repair"/>
    <property type="evidence" value="ECO:0007669"/>
    <property type="project" value="UniProtKB-UniRule"/>
</dbReference>
<keyword evidence="3 5" id="KW-0227">DNA damage</keyword>
<organism evidence="9 10">
    <name type="scientific">Chitinophaga japonensis</name>
    <name type="common">Flexibacter japonensis</name>
    <dbReference type="NCBI Taxonomy" id="104662"/>
    <lineage>
        <taxon>Bacteria</taxon>
        <taxon>Pseudomonadati</taxon>
        <taxon>Bacteroidota</taxon>
        <taxon>Chitinophagia</taxon>
        <taxon>Chitinophagales</taxon>
        <taxon>Chitinophagaceae</taxon>
        <taxon>Chitinophaga</taxon>
    </lineage>
</organism>
<dbReference type="Gene3D" id="3.30.565.10">
    <property type="entry name" value="Histidine kinase-like ATPase, C-terminal domain"/>
    <property type="match status" value="1"/>
</dbReference>
<dbReference type="GO" id="GO:0140664">
    <property type="term" value="F:ATP-dependent DNA damage sensor activity"/>
    <property type="evidence" value="ECO:0007669"/>
    <property type="project" value="InterPro"/>
</dbReference>
<dbReference type="PANTHER" id="PTHR10073:SF12">
    <property type="entry name" value="DNA MISMATCH REPAIR PROTEIN MLH1"/>
    <property type="match status" value="1"/>
</dbReference>
<feature type="domain" description="MutL C-terminal dimerisation" evidence="7">
    <location>
        <begin position="439"/>
        <end position="581"/>
    </location>
</feature>
<dbReference type="PROSITE" id="PS00058">
    <property type="entry name" value="DNA_MISMATCH_REPAIR_1"/>
    <property type="match status" value="1"/>
</dbReference>
<feature type="region of interest" description="Disordered" evidence="6">
    <location>
        <begin position="401"/>
        <end position="421"/>
    </location>
</feature>
<dbReference type="SMART" id="SM00853">
    <property type="entry name" value="MutL_C"/>
    <property type="match status" value="1"/>
</dbReference>
<evidence type="ECO:0000256" key="3">
    <source>
        <dbReference type="ARBA" id="ARBA00022763"/>
    </source>
</evidence>
<dbReference type="CDD" id="cd16926">
    <property type="entry name" value="HATPase_MutL-MLH-PMS-like"/>
    <property type="match status" value="1"/>
</dbReference>
<dbReference type="OrthoDB" id="9763467at2"/>
<evidence type="ECO:0000256" key="6">
    <source>
        <dbReference type="SAM" id="MobiDB-lite"/>
    </source>
</evidence>
<dbReference type="RefSeq" id="WP_145710926.1">
    <property type="nucleotide sequence ID" value="NZ_BAAAFY010000001.1"/>
</dbReference>
<evidence type="ECO:0000256" key="2">
    <source>
        <dbReference type="ARBA" id="ARBA00021975"/>
    </source>
</evidence>
<evidence type="ECO:0000259" key="7">
    <source>
        <dbReference type="SMART" id="SM00853"/>
    </source>
</evidence>
<dbReference type="Pfam" id="PF13589">
    <property type="entry name" value="HATPase_c_3"/>
    <property type="match status" value="1"/>
</dbReference>
<dbReference type="GO" id="GO:0030983">
    <property type="term" value="F:mismatched DNA binding"/>
    <property type="evidence" value="ECO:0007669"/>
    <property type="project" value="InterPro"/>
</dbReference>
<dbReference type="Pfam" id="PF08676">
    <property type="entry name" value="MutL_C"/>
    <property type="match status" value="1"/>
</dbReference>
<dbReference type="Gene3D" id="3.30.1370.100">
    <property type="entry name" value="MutL, C-terminal domain, regulatory subdomain"/>
    <property type="match status" value="1"/>
</dbReference>
<gene>
    <name evidence="5" type="primary">mutL</name>
    <name evidence="9" type="ORF">LX66_1172</name>
</gene>
<keyword evidence="10" id="KW-1185">Reference proteome</keyword>
<protein>
    <recommendedName>
        <fullName evidence="2 5">DNA mismatch repair protein MutL</fullName>
    </recommendedName>
</protein>
<dbReference type="PANTHER" id="PTHR10073">
    <property type="entry name" value="DNA MISMATCH REPAIR PROTEIN MLH, PMS, MUTL"/>
    <property type="match status" value="1"/>
</dbReference>
<dbReference type="Gene3D" id="3.30.230.10">
    <property type="match status" value="1"/>
</dbReference>
<dbReference type="SMART" id="SM01340">
    <property type="entry name" value="DNA_mis_repair"/>
    <property type="match status" value="1"/>
</dbReference>
<dbReference type="InterPro" id="IPR020568">
    <property type="entry name" value="Ribosomal_Su5_D2-typ_SF"/>
</dbReference>
<evidence type="ECO:0000313" key="10">
    <source>
        <dbReference type="Proteomes" id="UP000316778"/>
    </source>
</evidence>
<dbReference type="InterPro" id="IPR036890">
    <property type="entry name" value="HATPase_C_sf"/>
</dbReference>
<dbReference type="InterPro" id="IPR020667">
    <property type="entry name" value="DNA_mismatch_repair_MutL"/>
</dbReference>
<dbReference type="EMBL" id="VLLG01000002">
    <property type="protein sequence ID" value="TWI91792.1"/>
    <property type="molecule type" value="Genomic_DNA"/>
</dbReference>